<dbReference type="RefSeq" id="WP_181472041.1">
    <property type="nucleotide sequence ID" value="NZ_JACEFG010000002.1"/>
</dbReference>
<evidence type="ECO:0000313" key="3">
    <source>
        <dbReference type="Proteomes" id="UP000571017"/>
    </source>
</evidence>
<comment type="caution">
    <text evidence="2">The sequence shown here is derived from an EMBL/GenBank/DDBJ whole genome shotgun (WGS) entry which is preliminary data.</text>
</comment>
<sequence>MKKPQQQNLKGTLISVFFVGGIIIFMWVSVYFLYVSRL</sequence>
<reference evidence="2 3" key="1">
    <citation type="journal article" date="2004" name="Extremophiles">
        <title>Halobacillus locisalis sp. nov., a halophilic bacterium isolated from a marine solar saltern of the Yellow Sea in Korea.</title>
        <authorList>
            <person name="Yoon J.H."/>
            <person name="Kang K.H."/>
            <person name="Oh T.K."/>
            <person name="Park Y.H."/>
        </authorList>
    </citation>
    <scope>NUCLEOTIDE SEQUENCE [LARGE SCALE GENOMIC DNA]</scope>
    <source>
        <strain evidence="2 3">KCTC 3788</strain>
    </source>
</reference>
<evidence type="ECO:0000313" key="2">
    <source>
        <dbReference type="EMBL" id="MBA2174993.1"/>
    </source>
</evidence>
<accession>A0A838CT04</accession>
<feature type="transmembrane region" description="Helical" evidence="1">
    <location>
        <begin position="12"/>
        <end position="34"/>
    </location>
</feature>
<keyword evidence="1" id="KW-1133">Transmembrane helix</keyword>
<dbReference type="Proteomes" id="UP000571017">
    <property type="component" value="Unassembled WGS sequence"/>
</dbReference>
<organism evidence="2 3">
    <name type="scientific">Halobacillus locisalis</name>
    <dbReference type="NCBI Taxonomy" id="220753"/>
    <lineage>
        <taxon>Bacteria</taxon>
        <taxon>Bacillati</taxon>
        <taxon>Bacillota</taxon>
        <taxon>Bacilli</taxon>
        <taxon>Bacillales</taxon>
        <taxon>Bacillaceae</taxon>
        <taxon>Halobacillus</taxon>
    </lineage>
</organism>
<keyword evidence="3" id="KW-1185">Reference proteome</keyword>
<dbReference type="AlphaFoldDB" id="A0A838CT04"/>
<keyword evidence="1" id="KW-0812">Transmembrane</keyword>
<evidence type="ECO:0000256" key="1">
    <source>
        <dbReference type="SAM" id="Phobius"/>
    </source>
</evidence>
<protein>
    <submittedName>
        <fullName evidence="2">Cytochrome C oxidase subunit II</fullName>
    </submittedName>
</protein>
<name>A0A838CT04_9BACI</name>
<dbReference type="EMBL" id="JACEFG010000002">
    <property type="protein sequence ID" value="MBA2174993.1"/>
    <property type="molecule type" value="Genomic_DNA"/>
</dbReference>
<proteinExistence type="predicted"/>
<keyword evidence="1" id="KW-0472">Membrane</keyword>
<gene>
    <name evidence="2" type="ORF">H0266_08825</name>
</gene>